<dbReference type="Pfam" id="PF13452">
    <property type="entry name" value="FAS1_DH_region"/>
    <property type="match status" value="1"/>
</dbReference>
<dbReference type="PANTHER" id="PTHR28152">
    <property type="entry name" value="HYDROXYACYL-THIOESTER DEHYDRATASE TYPE 2, MITOCHONDRIAL"/>
    <property type="match status" value="1"/>
</dbReference>
<organism evidence="2 3">
    <name type="scientific">Qipengyuania profundimaris</name>
    <dbReference type="NCBI Taxonomy" id="3067652"/>
    <lineage>
        <taxon>Bacteria</taxon>
        <taxon>Pseudomonadati</taxon>
        <taxon>Pseudomonadota</taxon>
        <taxon>Alphaproteobacteria</taxon>
        <taxon>Sphingomonadales</taxon>
        <taxon>Erythrobacteraceae</taxon>
        <taxon>Qipengyuania</taxon>
    </lineage>
</organism>
<evidence type="ECO:0000313" key="2">
    <source>
        <dbReference type="EMBL" id="MDP4573956.1"/>
    </source>
</evidence>
<dbReference type="SUPFAM" id="SSF54637">
    <property type="entry name" value="Thioesterase/thiol ester dehydrase-isomerase"/>
    <property type="match status" value="2"/>
</dbReference>
<name>A0ABT9HLD0_9SPHN</name>
<evidence type="ECO:0000259" key="1">
    <source>
        <dbReference type="Pfam" id="PF13452"/>
    </source>
</evidence>
<dbReference type="InterPro" id="IPR029069">
    <property type="entry name" value="HotDog_dom_sf"/>
</dbReference>
<dbReference type="EMBL" id="JAVAIM010000001">
    <property type="protein sequence ID" value="MDP4573956.1"/>
    <property type="molecule type" value="Genomic_DNA"/>
</dbReference>
<protein>
    <submittedName>
        <fullName evidence="2">MaoC family dehydratase N-terminal domain-containing protein</fullName>
    </submittedName>
</protein>
<proteinExistence type="predicted"/>
<dbReference type="Proteomes" id="UP001240639">
    <property type="component" value="Unassembled WGS sequence"/>
</dbReference>
<feature type="domain" description="FAS1-like dehydratase" evidence="1">
    <location>
        <begin position="78"/>
        <end position="142"/>
    </location>
</feature>
<dbReference type="Gene3D" id="3.10.129.10">
    <property type="entry name" value="Hotdog Thioesterase"/>
    <property type="match status" value="1"/>
</dbReference>
<dbReference type="RefSeq" id="WP_305931414.1">
    <property type="nucleotide sequence ID" value="NZ_JAVAIM010000001.1"/>
</dbReference>
<dbReference type="InterPro" id="IPR052741">
    <property type="entry name" value="Mitochondrial_HTD2"/>
</dbReference>
<gene>
    <name evidence="2" type="ORF">Q9K02_02230</name>
</gene>
<sequence>MGDAATHDWSGWLGREQVSHDLLDPALAARWAGTFDLAAPDAGAMPQGIHLCLCTPDAPSAALGEDGHPERNDRADSFFPPVPLPRRMWAASKMQFHAPLVIGAQIERVSRIASIEEKSGRSGTLVFVDVDHRTSADGALAVTERQTLVYREAAASDAPLSPPPATVDQFDPADWDTHHTLVPDPRLLFRYSALTFNTHRIHYDAPYARDVERYRGLVVHGPLMASLLLQLAAREFGDNRLASFGFRAISPAIADEPLHLALRQGEAGIELAAIAADGRECLKARASLT</sequence>
<keyword evidence="3" id="KW-1185">Reference proteome</keyword>
<dbReference type="InterPro" id="IPR039569">
    <property type="entry name" value="FAS1-like_DH_region"/>
</dbReference>
<accession>A0ABT9HLD0</accession>
<evidence type="ECO:0000313" key="3">
    <source>
        <dbReference type="Proteomes" id="UP001240639"/>
    </source>
</evidence>
<comment type="caution">
    <text evidence="2">The sequence shown here is derived from an EMBL/GenBank/DDBJ whole genome shotgun (WGS) entry which is preliminary data.</text>
</comment>
<reference evidence="2 3" key="1">
    <citation type="submission" date="2023-08" db="EMBL/GenBank/DDBJ databases">
        <title>genomic of G39.</title>
        <authorList>
            <person name="Wang Y."/>
        </authorList>
    </citation>
    <scope>NUCLEOTIDE SEQUENCE [LARGE SCALE GENOMIC DNA]</scope>
    <source>
        <strain evidence="2 3">G39</strain>
    </source>
</reference>
<dbReference type="PANTHER" id="PTHR28152:SF1">
    <property type="entry name" value="HYDROXYACYL-THIOESTER DEHYDRATASE TYPE 2, MITOCHONDRIAL"/>
    <property type="match status" value="1"/>
</dbReference>